<feature type="compositionally biased region" description="Acidic residues" evidence="1">
    <location>
        <begin position="172"/>
        <end position="191"/>
    </location>
</feature>
<dbReference type="STRING" id="166423.A0A0N0BHB9"/>
<reference evidence="2 3" key="1">
    <citation type="submission" date="2015-07" db="EMBL/GenBank/DDBJ databases">
        <title>The genome of Melipona quadrifasciata.</title>
        <authorList>
            <person name="Pan H."/>
            <person name="Kapheim K."/>
        </authorList>
    </citation>
    <scope>NUCLEOTIDE SEQUENCE [LARGE SCALE GENOMIC DNA]</scope>
    <source>
        <strain evidence="2">0111107301</strain>
        <tissue evidence="2">Whole body</tissue>
    </source>
</reference>
<sequence length="294" mass="33899">MSSGTEDKTARPRAKRVKTFSTTRRVQFNNSLVYTVNQCVVSKYTEYMARNIKQLPVIPVVDVSEVLIKYCNEEHQSRQSHILLQIGGHDVIRRDQASCSEDGSTKQHASLRQRKDQRRIDSGTQINALLARQARPVVPLRQRKVRHAQYQRRSGKWTLNVSLKIATINEDCSEDTSEENECELGESESESETTQSVEKIEGSSDSEEENFFKVYRSKKRMRILSSSDSEDGRTSIPDADYSLNSKIFNDADDVKLHLIQFFAGKNQKFYEHGIMTLPERWQNVIDKNKKYLIE</sequence>
<gene>
    <name evidence="2" type="ORF">WN51_12518</name>
</gene>
<dbReference type="GO" id="GO:0003676">
    <property type="term" value="F:nucleic acid binding"/>
    <property type="evidence" value="ECO:0007669"/>
    <property type="project" value="InterPro"/>
</dbReference>
<dbReference type="OrthoDB" id="7472549at2759"/>
<evidence type="ECO:0000313" key="3">
    <source>
        <dbReference type="Proteomes" id="UP000053105"/>
    </source>
</evidence>
<dbReference type="Gene3D" id="3.30.420.10">
    <property type="entry name" value="Ribonuclease H-like superfamily/Ribonuclease H"/>
    <property type="match status" value="1"/>
</dbReference>
<dbReference type="AlphaFoldDB" id="A0A0N0BHB9"/>
<dbReference type="Proteomes" id="UP000053105">
    <property type="component" value="Unassembled WGS sequence"/>
</dbReference>
<feature type="compositionally biased region" description="Polar residues" evidence="1">
    <location>
        <begin position="97"/>
        <end position="108"/>
    </location>
</feature>
<evidence type="ECO:0000313" key="2">
    <source>
        <dbReference type="EMBL" id="KOX76031.1"/>
    </source>
</evidence>
<feature type="region of interest" description="Disordered" evidence="1">
    <location>
        <begin position="96"/>
        <end position="117"/>
    </location>
</feature>
<dbReference type="EMBL" id="KQ435755">
    <property type="protein sequence ID" value="KOX76031.1"/>
    <property type="molecule type" value="Genomic_DNA"/>
</dbReference>
<feature type="region of interest" description="Disordered" evidence="1">
    <location>
        <begin position="172"/>
        <end position="205"/>
    </location>
</feature>
<dbReference type="InterPro" id="IPR036397">
    <property type="entry name" value="RNaseH_sf"/>
</dbReference>
<proteinExistence type="predicted"/>
<keyword evidence="3" id="KW-1185">Reference proteome</keyword>
<evidence type="ECO:0000256" key="1">
    <source>
        <dbReference type="SAM" id="MobiDB-lite"/>
    </source>
</evidence>
<organism evidence="2 3">
    <name type="scientific">Melipona quadrifasciata</name>
    <dbReference type="NCBI Taxonomy" id="166423"/>
    <lineage>
        <taxon>Eukaryota</taxon>
        <taxon>Metazoa</taxon>
        <taxon>Ecdysozoa</taxon>
        <taxon>Arthropoda</taxon>
        <taxon>Hexapoda</taxon>
        <taxon>Insecta</taxon>
        <taxon>Pterygota</taxon>
        <taxon>Neoptera</taxon>
        <taxon>Endopterygota</taxon>
        <taxon>Hymenoptera</taxon>
        <taxon>Apocrita</taxon>
        <taxon>Aculeata</taxon>
        <taxon>Apoidea</taxon>
        <taxon>Anthophila</taxon>
        <taxon>Apidae</taxon>
        <taxon>Melipona</taxon>
    </lineage>
</organism>
<accession>A0A0N0BHB9</accession>
<name>A0A0N0BHB9_9HYME</name>
<protein>
    <submittedName>
        <fullName evidence="2">Uncharacterized protein</fullName>
    </submittedName>
</protein>